<dbReference type="PANTHER" id="PTHR13156:SF0">
    <property type="entry name" value="NADH DEHYDROGENASE [UBIQUINONE] IRON-SULFUR PROTEIN 6, MITOCHONDRIAL"/>
    <property type="match status" value="1"/>
</dbReference>
<accession>A0A0D6P9Q8</accession>
<protein>
    <recommendedName>
        <fullName evidence="1">Zinc finger CHCC-type domain-containing protein</fullName>
    </recommendedName>
</protein>
<reference evidence="2 3" key="1">
    <citation type="submission" date="2012-11" db="EMBL/GenBank/DDBJ databases">
        <title>Whole genome sequence of Acidisphaera rubrifaciens HS-AP3.</title>
        <authorList>
            <person name="Azuma Y."/>
            <person name="Higashiura N."/>
            <person name="Hirakawa H."/>
            <person name="Matsushita K."/>
        </authorList>
    </citation>
    <scope>NUCLEOTIDE SEQUENCE [LARGE SCALE GENOMIC DNA]</scope>
    <source>
        <strain evidence="2 3">HS-AP3</strain>
    </source>
</reference>
<dbReference type="Gene3D" id="2.60.260.40">
    <property type="entry name" value="q5lls5 like domains"/>
    <property type="match status" value="1"/>
</dbReference>
<feature type="domain" description="Zinc finger CHCC-type" evidence="1">
    <location>
        <begin position="25"/>
        <end position="59"/>
    </location>
</feature>
<evidence type="ECO:0000313" key="3">
    <source>
        <dbReference type="Proteomes" id="UP000032680"/>
    </source>
</evidence>
<dbReference type="RefSeq" id="WP_048863248.1">
    <property type="nucleotide sequence ID" value="NZ_BANB01000943.1"/>
</dbReference>
<gene>
    <name evidence="2" type="ORF">Asru_0946_02</name>
</gene>
<evidence type="ECO:0000313" key="2">
    <source>
        <dbReference type="EMBL" id="GAN78495.1"/>
    </source>
</evidence>
<organism evidence="2 3">
    <name type="scientific">Acidisphaera rubrifaciens HS-AP3</name>
    <dbReference type="NCBI Taxonomy" id="1231350"/>
    <lineage>
        <taxon>Bacteria</taxon>
        <taxon>Pseudomonadati</taxon>
        <taxon>Pseudomonadota</taxon>
        <taxon>Alphaproteobacteria</taxon>
        <taxon>Acetobacterales</taxon>
        <taxon>Acetobacteraceae</taxon>
        <taxon>Acidisphaera</taxon>
    </lineage>
</organism>
<dbReference type="Proteomes" id="UP000032680">
    <property type="component" value="Unassembled WGS sequence"/>
</dbReference>
<dbReference type="Pfam" id="PF10276">
    <property type="entry name" value="zf-CHCC"/>
    <property type="match status" value="1"/>
</dbReference>
<comment type="caution">
    <text evidence="2">The sequence shown here is derived from an EMBL/GenBank/DDBJ whole genome shotgun (WGS) entry which is preliminary data.</text>
</comment>
<dbReference type="OrthoDB" id="7391570at2"/>
<dbReference type="EMBL" id="BANB01000943">
    <property type="protein sequence ID" value="GAN78495.1"/>
    <property type="molecule type" value="Genomic_DNA"/>
</dbReference>
<name>A0A0D6P9Q8_9PROT</name>
<dbReference type="PANTHER" id="PTHR13156">
    <property type="entry name" value="NADH-UBIQUINONE OXIDOREDUCTASE 13 KD-A SUBUNIT"/>
    <property type="match status" value="1"/>
</dbReference>
<keyword evidence="3" id="KW-1185">Reference proteome</keyword>
<proteinExistence type="predicted"/>
<dbReference type="InterPro" id="IPR019401">
    <property type="entry name" value="Znf_CHCC"/>
</dbReference>
<dbReference type="AlphaFoldDB" id="A0A0D6P9Q8"/>
<evidence type="ECO:0000259" key="1">
    <source>
        <dbReference type="Pfam" id="PF10276"/>
    </source>
</evidence>
<sequence>MPDPTAAAPPQARPAPTEVIEVDSRTVACDGGDGALGHPRVFLRIPGHDVMCPYCSRLFVLKPGAGDDHGH</sequence>